<evidence type="ECO:0008006" key="3">
    <source>
        <dbReference type="Google" id="ProtNLM"/>
    </source>
</evidence>
<gene>
    <name evidence="1" type="ORF">K3174_01355</name>
</gene>
<name>A0ABS7J1E3_9SPHN</name>
<dbReference type="InterPro" id="IPR015424">
    <property type="entry name" value="PyrdxlP-dep_Trfase"/>
</dbReference>
<dbReference type="InterPro" id="IPR015421">
    <property type="entry name" value="PyrdxlP-dep_Trfase_major"/>
</dbReference>
<dbReference type="RefSeq" id="WP_221555030.1">
    <property type="nucleotide sequence ID" value="NZ_JAIGNO010000001.1"/>
</dbReference>
<dbReference type="Proteomes" id="UP000755104">
    <property type="component" value="Unassembled WGS sequence"/>
</dbReference>
<organism evidence="1 2">
    <name type="scientific">Qipengyuania qiaonensis</name>
    <dbReference type="NCBI Taxonomy" id="2867240"/>
    <lineage>
        <taxon>Bacteria</taxon>
        <taxon>Pseudomonadati</taxon>
        <taxon>Pseudomonadota</taxon>
        <taxon>Alphaproteobacteria</taxon>
        <taxon>Sphingomonadales</taxon>
        <taxon>Erythrobacteraceae</taxon>
        <taxon>Qipengyuania</taxon>
    </lineage>
</organism>
<sequence>MVAGLNRLAAQFTESSEVLEAIALLSSGGDERIELSGETRLNRYMAAPYPRDVMAFASSTANDISADAFTHVLGIMQSQPLAVADRFEEFRARLRAAYSLGDDIDVVFAPSGTDLEYVPLVCSMKRREGGLHNILLGADEVGRGCIHSAKGRFFAECTALGVTTEPGQEIEGFPSISLADIPVRAADGDALASDRIAELAATEFAVAQASDRHPVLHIVHGSKTGLILPEIEDLDRLLEQHAGQVTLVVDACQARITTEALHAYLDREAIVLVTGSKFMGGPTFSGFALVPASHRQRAPRLPQGLAAVSRRPEWPKGWPGAECLPDGTNEGLLLRLEASIFELERFQELPVAQIAEVVDTFQRTLRRVLVEPRGFSLVQPYPKASCHTGQEHPVEMQTLATIDIGELSDATTFDGSIDLHGRLAMGGIRLGQPVKCVRHPEGGWGGTLRVGISMPQVVRWSAMEPSDRIAQMSADFRQIAKAMAKESVAA</sequence>
<protein>
    <recommendedName>
        <fullName evidence="3">Aminotransferase class V-fold PLP-dependent enzyme</fullName>
    </recommendedName>
</protein>
<evidence type="ECO:0000313" key="2">
    <source>
        <dbReference type="Proteomes" id="UP000755104"/>
    </source>
</evidence>
<dbReference type="EMBL" id="JAIGNO010000001">
    <property type="protein sequence ID" value="MBX7481162.1"/>
    <property type="molecule type" value="Genomic_DNA"/>
</dbReference>
<proteinExistence type="predicted"/>
<reference evidence="1 2" key="1">
    <citation type="submission" date="2021-08" db="EMBL/GenBank/DDBJ databases">
        <title>Comparative Genomics Analysis of the Genus Qipengyuania Reveals Extensive Genetic Diversity and Metabolic Versatility, Including the Description of Fifteen Novel Species.</title>
        <authorList>
            <person name="Liu Y."/>
        </authorList>
    </citation>
    <scope>NUCLEOTIDE SEQUENCE [LARGE SCALE GENOMIC DNA]</scope>
    <source>
        <strain evidence="1 2">6D47A</strain>
    </source>
</reference>
<accession>A0ABS7J1E3</accession>
<evidence type="ECO:0000313" key="1">
    <source>
        <dbReference type="EMBL" id="MBX7481162.1"/>
    </source>
</evidence>
<keyword evidence="2" id="KW-1185">Reference proteome</keyword>
<comment type="caution">
    <text evidence="1">The sequence shown here is derived from an EMBL/GenBank/DDBJ whole genome shotgun (WGS) entry which is preliminary data.</text>
</comment>
<dbReference type="Gene3D" id="3.40.640.10">
    <property type="entry name" value="Type I PLP-dependent aspartate aminotransferase-like (Major domain)"/>
    <property type="match status" value="1"/>
</dbReference>
<dbReference type="SUPFAM" id="SSF53383">
    <property type="entry name" value="PLP-dependent transferases"/>
    <property type="match status" value="1"/>
</dbReference>